<proteinExistence type="predicted"/>
<reference evidence="2 3" key="1">
    <citation type="journal article" date="2015" name="Genome Announc.">
        <title>Complete Genome Sequence of the Rhizobacterium Pseudomonas trivialis Strain IHBB745 with Multiple Plant Growth-Promoting Activities and Tolerance to Desiccation and Alkalinity.</title>
        <authorList>
            <person name="Gulati A."/>
            <person name="Swarnkar M.K."/>
            <person name="Vyas P."/>
            <person name="Rahi P."/>
            <person name="Thakur R."/>
            <person name="Thakur N."/>
            <person name="Singh A.K."/>
        </authorList>
    </citation>
    <scope>NUCLEOTIDE SEQUENCE [LARGE SCALE GENOMIC DNA]</scope>
    <source>
        <strain evidence="3">745</strain>
    </source>
</reference>
<evidence type="ECO:0000313" key="2">
    <source>
        <dbReference type="EMBL" id="AKS08670.1"/>
    </source>
</evidence>
<dbReference type="OrthoDB" id="6848552at2"/>
<name>A0A0H5AGE2_9PSED</name>
<dbReference type="Proteomes" id="UP000036608">
    <property type="component" value="Chromosome"/>
</dbReference>
<organism evidence="2 3">
    <name type="scientific">Pseudomonas trivialis</name>
    <dbReference type="NCBI Taxonomy" id="200450"/>
    <lineage>
        <taxon>Bacteria</taxon>
        <taxon>Pseudomonadati</taxon>
        <taxon>Pseudomonadota</taxon>
        <taxon>Gammaproteobacteria</taxon>
        <taxon>Pseudomonadales</taxon>
        <taxon>Pseudomonadaceae</taxon>
        <taxon>Pseudomonas</taxon>
    </lineage>
</organism>
<evidence type="ECO:0000313" key="3">
    <source>
        <dbReference type="Proteomes" id="UP000036608"/>
    </source>
</evidence>
<dbReference type="PROSITE" id="PS51257">
    <property type="entry name" value="PROKAR_LIPOPROTEIN"/>
    <property type="match status" value="1"/>
</dbReference>
<evidence type="ECO:0000256" key="1">
    <source>
        <dbReference type="SAM" id="SignalP"/>
    </source>
</evidence>
<feature type="chain" id="PRO_5005216286" description="Lipoprotein" evidence="1">
    <location>
        <begin position="26"/>
        <end position="188"/>
    </location>
</feature>
<evidence type="ECO:0008006" key="4">
    <source>
        <dbReference type="Google" id="ProtNLM"/>
    </source>
</evidence>
<dbReference type="PATRIC" id="fig|200450.3.peg.4503"/>
<sequence length="188" mass="21062">MKITLVVLAVLALLCGCASPPAAVAPDLSRPSIAETKSVVFDGKTFVLKFQKPGLWEYFPAQESVDAWNEMVDFTVVPREMNRFEPLDLAKNTVRLHQQENPNMPSILATDNATGIVYLVMYFPESLRKDGRFSEVSFFKYYRDSGTGQTIIFHYARNIPTPSNPSKTVEAMGPEIVPVIKAFPVYRP</sequence>
<accession>A0A0H5AGE2</accession>
<keyword evidence="1" id="KW-0732">Signal</keyword>
<gene>
    <name evidence="2" type="ORF">AA957_21920</name>
</gene>
<feature type="signal peptide" evidence="1">
    <location>
        <begin position="1"/>
        <end position="25"/>
    </location>
</feature>
<dbReference type="RefSeq" id="WP_049712028.1">
    <property type="nucleotide sequence ID" value="NZ_CP011507.1"/>
</dbReference>
<reference evidence="3" key="2">
    <citation type="submission" date="2015-05" db="EMBL/GenBank/DDBJ databases">
        <authorList>
            <person name="Swarnkar M.K."/>
            <person name="Vyas P."/>
            <person name="Rahi P."/>
            <person name="Thakur R."/>
            <person name="Thakur N."/>
            <person name="Singh A.K."/>
            <person name="Gulati A."/>
        </authorList>
    </citation>
    <scope>NUCLEOTIDE SEQUENCE [LARGE SCALE GENOMIC DNA]</scope>
    <source>
        <strain evidence="3">745</strain>
    </source>
</reference>
<dbReference type="KEGG" id="ptv:AA957_21920"/>
<dbReference type="AlphaFoldDB" id="A0A0H5AGE2"/>
<protein>
    <recommendedName>
        <fullName evidence="4">Lipoprotein</fullName>
    </recommendedName>
</protein>
<dbReference type="EMBL" id="CP011507">
    <property type="protein sequence ID" value="AKS08670.1"/>
    <property type="molecule type" value="Genomic_DNA"/>
</dbReference>